<gene>
    <name evidence="1" type="ORF">TOPH_08235</name>
</gene>
<evidence type="ECO:0000313" key="2">
    <source>
        <dbReference type="Proteomes" id="UP000036947"/>
    </source>
</evidence>
<name>A0A0L0MZE2_TOLOC</name>
<accession>A0A0L0MZE2</accession>
<dbReference type="AlphaFoldDB" id="A0A0L0MZE2"/>
<dbReference type="EMBL" id="LFRF01000041">
    <property type="protein sequence ID" value="KND87146.1"/>
    <property type="molecule type" value="Genomic_DNA"/>
</dbReference>
<keyword evidence="2" id="KW-1185">Reference proteome</keyword>
<sequence length="83" mass="9288">MRWDVPMRSSALLSTSGCSIARRKLGSNYVLDGSIISVEQCPSKSLSMWTNILNLASVLSLFSDYAPWSSSSHPTWDQWEIAY</sequence>
<dbReference type="Proteomes" id="UP000036947">
    <property type="component" value="Unassembled WGS sequence"/>
</dbReference>
<protein>
    <submittedName>
        <fullName evidence="1">Uncharacterized protein</fullName>
    </submittedName>
</protein>
<organism evidence="1 2">
    <name type="scientific">Tolypocladium ophioglossoides (strain CBS 100239)</name>
    <name type="common">Snaketongue truffleclub</name>
    <name type="synonym">Elaphocordyceps ophioglossoides</name>
    <dbReference type="NCBI Taxonomy" id="1163406"/>
    <lineage>
        <taxon>Eukaryota</taxon>
        <taxon>Fungi</taxon>
        <taxon>Dikarya</taxon>
        <taxon>Ascomycota</taxon>
        <taxon>Pezizomycotina</taxon>
        <taxon>Sordariomycetes</taxon>
        <taxon>Hypocreomycetidae</taxon>
        <taxon>Hypocreales</taxon>
        <taxon>Ophiocordycipitaceae</taxon>
        <taxon>Tolypocladium</taxon>
    </lineage>
</organism>
<proteinExistence type="predicted"/>
<reference evidence="1 2" key="1">
    <citation type="journal article" date="2015" name="BMC Genomics">
        <title>The genome of the truffle-parasite Tolypocladium ophioglossoides and the evolution of antifungal peptaibiotics.</title>
        <authorList>
            <person name="Quandt C.A."/>
            <person name="Bushley K.E."/>
            <person name="Spatafora J.W."/>
        </authorList>
    </citation>
    <scope>NUCLEOTIDE SEQUENCE [LARGE SCALE GENOMIC DNA]</scope>
    <source>
        <strain evidence="1 2">CBS 100239</strain>
    </source>
</reference>
<evidence type="ECO:0000313" key="1">
    <source>
        <dbReference type="EMBL" id="KND87146.1"/>
    </source>
</evidence>
<comment type="caution">
    <text evidence="1">The sequence shown here is derived from an EMBL/GenBank/DDBJ whole genome shotgun (WGS) entry which is preliminary data.</text>
</comment>